<evidence type="ECO:0000259" key="7">
    <source>
        <dbReference type="PROSITE" id="PS50018"/>
    </source>
</evidence>
<feature type="compositionally biased region" description="Low complexity" evidence="4">
    <location>
        <begin position="645"/>
        <end position="665"/>
    </location>
</feature>
<feature type="compositionally biased region" description="Low complexity" evidence="4">
    <location>
        <begin position="873"/>
        <end position="888"/>
    </location>
</feature>
<accession>A0ABN8L6Z8</accession>
<organism evidence="8 9">
    <name type="scientific">Chilo suppressalis</name>
    <name type="common">Asiatic rice borer moth</name>
    <dbReference type="NCBI Taxonomy" id="168631"/>
    <lineage>
        <taxon>Eukaryota</taxon>
        <taxon>Metazoa</taxon>
        <taxon>Ecdysozoa</taxon>
        <taxon>Arthropoda</taxon>
        <taxon>Hexapoda</taxon>
        <taxon>Insecta</taxon>
        <taxon>Pterygota</taxon>
        <taxon>Neoptera</taxon>
        <taxon>Endopterygota</taxon>
        <taxon>Lepidoptera</taxon>
        <taxon>Glossata</taxon>
        <taxon>Ditrysia</taxon>
        <taxon>Pyraloidea</taxon>
        <taxon>Crambidae</taxon>
        <taxon>Crambinae</taxon>
        <taxon>Chilo</taxon>
    </lineage>
</organism>
<evidence type="ECO:0000259" key="6">
    <source>
        <dbReference type="PROSITE" id="PS50004"/>
    </source>
</evidence>
<dbReference type="PANTHER" id="PTHR10194:SF60">
    <property type="entry name" value="RAS GTPASE-ACTIVATING PROTEIN RASKOL"/>
    <property type="match status" value="1"/>
</dbReference>
<feature type="compositionally biased region" description="Polar residues" evidence="4">
    <location>
        <begin position="988"/>
        <end position="997"/>
    </location>
</feature>
<evidence type="ECO:0008006" key="10">
    <source>
        <dbReference type="Google" id="ProtNLM"/>
    </source>
</evidence>
<dbReference type="PROSITE" id="PS50018">
    <property type="entry name" value="RAS_GTPASE_ACTIV_2"/>
    <property type="match status" value="1"/>
</dbReference>
<dbReference type="Pfam" id="PF00616">
    <property type="entry name" value="RasGAP"/>
    <property type="match status" value="1"/>
</dbReference>
<feature type="region of interest" description="Disordered" evidence="4">
    <location>
        <begin position="1274"/>
        <end position="1363"/>
    </location>
</feature>
<dbReference type="InterPro" id="IPR001936">
    <property type="entry name" value="RasGAP_dom"/>
</dbReference>
<feature type="compositionally biased region" description="Basic and acidic residues" evidence="4">
    <location>
        <begin position="1087"/>
        <end position="1104"/>
    </location>
</feature>
<dbReference type="Pfam" id="PF00168">
    <property type="entry name" value="C2"/>
    <property type="match status" value="1"/>
</dbReference>
<dbReference type="SUPFAM" id="SSF50729">
    <property type="entry name" value="PH domain-like"/>
    <property type="match status" value="1"/>
</dbReference>
<dbReference type="InterPro" id="IPR035892">
    <property type="entry name" value="C2_domain_sf"/>
</dbReference>
<dbReference type="InterPro" id="IPR021887">
    <property type="entry name" value="DAB2P_C"/>
</dbReference>
<evidence type="ECO:0000259" key="5">
    <source>
        <dbReference type="PROSITE" id="PS50003"/>
    </source>
</evidence>
<dbReference type="SUPFAM" id="SSF49562">
    <property type="entry name" value="C2 domain (Calcium/lipid-binding domain, CaLB)"/>
    <property type="match status" value="1"/>
</dbReference>
<dbReference type="PROSITE" id="PS50003">
    <property type="entry name" value="PH_DOMAIN"/>
    <property type="match status" value="1"/>
</dbReference>
<feature type="region of interest" description="Disordered" evidence="4">
    <location>
        <begin position="988"/>
        <end position="1013"/>
    </location>
</feature>
<keyword evidence="3" id="KW-0175">Coiled coil</keyword>
<dbReference type="InterPro" id="IPR039360">
    <property type="entry name" value="Ras_GTPase"/>
</dbReference>
<dbReference type="InterPro" id="IPR000008">
    <property type="entry name" value="C2_dom"/>
</dbReference>
<feature type="compositionally biased region" description="Polar residues" evidence="4">
    <location>
        <begin position="889"/>
        <end position="898"/>
    </location>
</feature>
<sequence length="1514" mass="170841">MSTERRLSRSFHSCLKGSSTEEAADEEETCYHSLGGRHSLNRQPQVYVEDLSNVSLADFETTQDENNDTSYEKACRRGSAPSTPVPGAQAQHSPSRLASFFFSKRSFRSNPLKRTKSATKLERERALAAVPTHPQPHALRTSRSHESLLSAHSPAVSTMDLGPPNQVEIRALHSSVLGRPHCFALSAENRAPRYFACASRKERDRWIYSLRQAARPDEIRTRRCERSVKLWLLEAKSIPPKKRYYCEILLDDTLYARSSSKLKTELCFWGEVYEFSGLPATRAINVNVYREPERRARKRDKHALVGTVRIPVDDVSSRYLNERWYPLSEGDKPQSPGGRAPPPPAPALRIKCRYQSVDVLPLDNYARFLDYLKRNYRRLCEYLEPVIGVKAKEDIGCALVLCMAGAGLAPRYLADVVALDVRRTGDHSLTFRGNSLATKSMEAYLKLVGDQYLQDTLGSAVAAAAGAGATDCEVDPQRAGGGAALRRQQAALRDAVALAWRAIAASAPAFPPPLRDCFATFRERLTSMGREDISDNLISASIFLRFLCPAILSPSLFGITHEYPNERAARNLTLVAKTLQTLANFTRFQGKEAFMEFLNDFLEQEAPNMKAFLRAISTRPQDQPQAQHQYQQQQQHQQEGSNRNSAASQGSVAGSESSRSEAAVEADPEWAPHVDLGKQLATLHALLVDSLPKLPAGRIQELDPLSDILEELNKRLVSNDYGPMPQQSDNIFRFNDPTCNTPSKPNPEAPANGMSSNFAHSSPIMNKNGVQFNISPSKSNAEESKYKASYVGVAKSPSFNLRSATLPRNGYGLNPTNQNVNPDRYSSQYNNQEHCVNLKVVQIGFSSDQYQKGIGNGVNESLERRFLDRYKTNSYNQQNHYHNNSNYNTERSPSSDSVNHNYCSNDMQNIMKETATLEELSDLLKYADDSDIVEDKLIMNKKNLAQSKSTNNNIINGNKINYTNNGSNVSISGLSNVASSGYQSIATYSQSSSPVENTTHHHQPYENGGQPMSRYSQLNYQKQRDKQYYDNKNEKFYPKSPVQQKIDYDIQKYGIQNFTTAENTQTTANMNSKVVPLVFTNPVYNMEDNRPSQDKKKNNNDNRNSKRCPCGSSSSSIDEEGLSTDNVETNSEEGSTNFNDDTRNYDHQHRNNTHRKLTRDNCNYEDVYQTSNHSHSPRIRDDESSSNSPSLRKSSKTRMPRTNPMLSYSTNQNQLNLKHFGQRGESLYESKPHHISTDSGYAMGRSDSNVEKVNQEMYRLQISRSQKALFHMENAKSSPEKYSMTENSIPETNYPLDRTYSGAKVSSSRLNEDLERHQDYYDVRERRESPQATFNRESQSSEASERPAVRTERESTVRDKLQRRLSLESARELTDSSDEVEDTLYSTTGRRRASKHHRTIEQYEREIERLKCSVELLRGRLPSEPGQDHTDAKMSAIISRLICVEDELRREQRKMAAALSHKQRVIEAQEHRIAALDEANTRLLSALVHLQQRAPAPATTPTAHSQHSHQELQI</sequence>
<dbReference type="Pfam" id="PF12004">
    <property type="entry name" value="DAB2P_C"/>
    <property type="match status" value="1"/>
</dbReference>
<dbReference type="InterPro" id="IPR057606">
    <property type="entry name" value="SynGAP1-like_PH"/>
</dbReference>
<dbReference type="EMBL" id="OU963898">
    <property type="protein sequence ID" value="CAH2989879.1"/>
    <property type="molecule type" value="Genomic_DNA"/>
</dbReference>
<dbReference type="InterPro" id="IPR001849">
    <property type="entry name" value="PH_domain"/>
</dbReference>
<feature type="region of interest" description="Disordered" evidence="4">
    <location>
        <begin position="1"/>
        <end position="25"/>
    </location>
</feature>
<dbReference type="InterPro" id="IPR008936">
    <property type="entry name" value="Rho_GTPase_activation_prot"/>
</dbReference>
<keyword evidence="1" id="KW-0343">GTPase activation</keyword>
<dbReference type="SMART" id="SM00323">
    <property type="entry name" value="RasGAP"/>
    <property type="match status" value="1"/>
</dbReference>
<feature type="domain" description="Ras-GAP" evidence="7">
    <location>
        <begin position="391"/>
        <end position="584"/>
    </location>
</feature>
<dbReference type="CDD" id="cd05136">
    <property type="entry name" value="RasGAP_DAB2IP"/>
    <property type="match status" value="1"/>
</dbReference>
<reference evidence="8" key="1">
    <citation type="submission" date="2021-12" db="EMBL/GenBank/DDBJ databases">
        <authorList>
            <person name="King R."/>
        </authorList>
    </citation>
    <scope>NUCLEOTIDE SEQUENCE</scope>
</reference>
<dbReference type="SMART" id="SM00239">
    <property type="entry name" value="C2"/>
    <property type="match status" value="1"/>
</dbReference>
<feature type="compositionally biased region" description="Polar residues" evidence="4">
    <location>
        <begin position="1123"/>
        <end position="1139"/>
    </location>
</feature>
<feature type="coiled-coil region" evidence="3">
    <location>
        <begin position="1393"/>
        <end position="1420"/>
    </location>
</feature>
<keyword evidence="9" id="KW-1185">Reference proteome</keyword>
<evidence type="ECO:0000256" key="3">
    <source>
        <dbReference type="SAM" id="Coils"/>
    </source>
</evidence>
<evidence type="ECO:0000256" key="4">
    <source>
        <dbReference type="SAM" id="MobiDB-lite"/>
    </source>
</evidence>
<feature type="region of interest" description="Disordered" evidence="4">
    <location>
        <begin position="619"/>
        <end position="667"/>
    </location>
</feature>
<keyword evidence="2" id="KW-0597">Phosphoprotein</keyword>
<feature type="domain" description="C2" evidence="6">
    <location>
        <begin position="206"/>
        <end position="325"/>
    </location>
</feature>
<name>A0ABN8L6Z8_CHISP</name>
<proteinExistence type="predicted"/>
<dbReference type="Gene3D" id="1.10.506.10">
    <property type="entry name" value="GTPase Activation - p120gap, domain 1"/>
    <property type="match status" value="1"/>
</dbReference>
<dbReference type="Pfam" id="PF25321">
    <property type="entry name" value="PH_RASGAP"/>
    <property type="match status" value="1"/>
</dbReference>
<dbReference type="InterPro" id="IPR023152">
    <property type="entry name" value="RasGAP_CS"/>
</dbReference>
<dbReference type="PROSITE" id="PS50004">
    <property type="entry name" value="C2"/>
    <property type="match status" value="1"/>
</dbReference>
<dbReference type="Gene3D" id="1.10.506.20">
    <property type="match status" value="1"/>
</dbReference>
<evidence type="ECO:0000313" key="9">
    <source>
        <dbReference type="Proteomes" id="UP001153292"/>
    </source>
</evidence>
<evidence type="ECO:0000256" key="1">
    <source>
        <dbReference type="ARBA" id="ARBA00022468"/>
    </source>
</evidence>
<dbReference type="SUPFAM" id="SSF48350">
    <property type="entry name" value="GTPase activation domain, GAP"/>
    <property type="match status" value="1"/>
</dbReference>
<feature type="compositionally biased region" description="Basic and acidic residues" evidence="4">
    <location>
        <begin position="1343"/>
        <end position="1363"/>
    </location>
</feature>
<feature type="compositionally biased region" description="Low complexity" evidence="4">
    <location>
        <begin position="620"/>
        <end position="638"/>
    </location>
</feature>
<feature type="compositionally biased region" description="Polar residues" evidence="4">
    <location>
        <begin position="753"/>
        <end position="762"/>
    </location>
</feature>
<feature type="region of interest" description="Disordered" evidence="4">
    <location>
        <begin position="60"/>
        <end position="94"/>
    </location>
</feature>
<feature type="region of interest" description="Disordered" evidence="4">
    <location>
        <begin position="739"/>
        <end position="762"/>
    </location>
</feature>
<gene>
    <name evidence="8" type="ORF">CHILSU_LOCUS9176</name>
</gene>
<dbReference type="Proteomes" id="UP001153292">
    <property type="component" value="Chromosome 5"/>
</dbReference>
<feature type="domain" description="PH" evidence="5">
    <location>
        <begin position="181"/>
        <end position="215"/>
    </location>
</feature>
<dbReference type="Gene3D" id="2.60.40.150">
    <property type="entry name" value="C2 domain"/>
    <property type="match status" value="1"/>
</dbReference>
<evidence type="ECO:0000313" key="8">
    <source>
        <dbReference type="EMBL" id="CAH2989879.1"/>
    </source>
</evidence>
<dbReference type="CDD" id="cd13262">
    <property type="entry name" value="PH_RasSynGAP-like"/>
    <property type="match status" value="1"/>
</dbReference>
<feature type="compositionally biased region" description="Basic and acidic residues" evidence="4">
    <location>
        <begin position="1310"/>
        <end position="1329"/>
    </location>
</feature>
<feature type="region of interest" description="Disordered" evidence="4">
    <location>
        <begin position="873"/>
        <end position="898"/>
    </location>
</feature>
<dbReference type="PANTHER" id="PTHR10194">
    <property type="entry name" value="RAS GTPASE-ACTIVATING PROTEINS"/>
    <property type="match status" value="1"/>
</dbReference>
<feature type="region of interest" description="Disordered" evidence="4">
    <location>
        <begin position="1084"/>
        <end position="1208"/>
    </location>
</feature>
<feature type="compositionally biased region" description="Polar residues" evidence="4">
    <location>
        <begin position="1330"/>
        <end position="1342"/>
    </location>
</feature>
<dbReference type="PROSITE" id="PS00509">
    <property type="entry name" value="RAS_GTPASE_ACTIV_1"/>
    <property type="match status" value="1"/>
</dbReference>
<evidence type="ECO:0000256" key="2">
    <source>
        <dbReference type="ARBA" id="ARBA00022553"/>
    </source>
</evidence>
<dbReference type="CDD" id="cd04013">
    <property type="entry name" value="C2_SynGAP_like"/>
    <property type="match status" value="1"/>
</dbReference>
<feature type="compositionally biased region" description="Low complexity" evidence="4">
    <location>
        <begin position="1494"/>
        <end position="1503"/>
    </location>
</feature>
<feature type="compositionally biased region" description="Basic and acidic residues" evidence="4">
    <location>
        <begin position="1140"/>
        <end position="1149"/>
    </location>
</feature>
<protein>
    <recommendedName>
        <fullName evidence="10">Ras-GAP domain-containing protein</fullName>
    </recommendedName>
</protein>
<feature type="region of interest" description="Disordered" evidence="4">
    <location>
        <begin position="1494"/>
        <end position="1514"/>
    </location>
</feature>